<protein>
    <submittedName>
        <fullName evidence="13">ABCC3</fullName>
    </submittedName>
</protein>
<dbReference type="FunFam" id="3.40.50.300:FF:000074">
    <property type="entry name" value="Multidrug resistance-associated protein 5 isoform 1"/>
    <property type="match status" value="1"/>
</dbReference>
<keyword evidence="4 10" id="KW-0812">Transmembrane</keyword>
<dbReference type="InterPro" id="IPR036640">
    <property type="entry name" value="ABC1_TM_sf"/>
</dbReference>
<dbReference type="PROSITE" id="PS00211">
    <property type="entry name" value="ABC_TRANSPORTER_1"/>
    <property type="match status" value="1"/>
</dbReference>
<accession>A0A8S3U4I0</accession>
<feature type="transmembrane region" description="Helical" evidence="10">
    <location>
        <begin position="460"/>
        <end position="482"/>
    </location>
</feature>
<dbReference type="InterPro" id="IPR017871">
    <property type="entry name" value="ABC_transporter-like_CS"/>
</dbReference>
<organism evidence="13 14">
    <name type="scientific">Mytilus edulis</name>
    <name type="common">Blue mussel</name>
    <dbReference type="NCBI Taxonomy" id="6550"/>
    <lineage>
        <taxon>Eukaryota</taxon>
        <taxon>Metazoa</taxon>
        <taxon>Spiralia</taxon>
        <taxon>Lophotrochozoa</taxon>
        <taxon>Mollusca</taxon>
        <taxon>Bivalvia</taxon>
        <taxon>Autobranchia</taxon>
        <taxon>Pteriomorphia</taxon>
        <taxon>Mytilida</taxon>
        <taxon>Mytiloidea</taxon>
        <taxon>Mytilidae</taxon>
        <taxon>Mytilinae</taxon>
        <taxon>Mytilus</taxon>
    </lineage>
</organism>
<evidence type="ECO:0000313" key="14">
    <source>
        <dbReference type="Proteomes" id="UP000683360"/>
    </source>
</evidence>
<dbReference type="SUPFAM" id="SSF52540">
    <property type="entry name" value="P-loop containing nucleoside triphosphate hydrolases"/>
    <property type="match status" value="2"/>
</dbReference>
<feature type="transmembrane region" description="Helical" evidence="10">
    <location>
        <begin position="63"/>
        <end position="86"/>
    </location>
</feature>
<dbReference type="Pfam" id="PF00664">
    <property type="entry name" value="ABC_membrane"/>
    <property type="match status" value="2"/>
</dbReference>
<evidence type="ECO:0000256" key="8">
    <source>
        <dbReference type="ARBA" id="ARBA00022989"/>
    </source>
</evidence>
<dbReference type="EMBL" id="CAJPWZ010002390">
    <property type="protein sequence ID" value="CAG2237465.1"/>
    <property type="molecule type" value="Genomic_DNA"/>
</dbReference>
<evidence type="ECO:0000259" key="12">
    <source>
        <dbReference type="PROSITE" id="PS50929"/>
    </source>
</evidence>
<keyword evidence="7" id="KW-0067">ATP-binding</keyword>
<feature type="transmembrane region" description="Helical" evidence="10">
    <location>
        <begin position="541"/>
        <end position="569"/>
    </location>
</feature>
<feature type="transmembrane region" description="Helical" evidence="10">
    <location>
        <begin position="1151"/>
        <end position="1169"/>
    </location>
</feature>
<feature type="domain" description="ABC transmembrane type-1" evidence="12">
    <location>
        <begin position="1003"/>
        <end position="1290"/>
    </location>
</feature>
<feature type="transmembrane region" description="Helical" evidence="10">
    <location>
        <begin position="106"/>
        <end position="124"/>
    </location>
</feature>
<evidence type="ECO:0000256" key="9">
    <source>
        <dbReference type="ARBA" id="ARBA00023136"/>
    </source>
</evidence>
<evidence type="ECO:0000256" key="2">
    <source>
        <dbReference type="ARBA" id="ARBA00009726"/>
    </source>
</evidence>
<dbReference type="FunFam" id="1.20.1560.10:FF:000063">
    <property type="entry name" value="Multidrug resistance protein ABC transporter"/>
    <property type="match status" value="1"/>
</dbReference>
<feature type="transmembrane region" description="Helical" evidence="10">
    <location>
        <begin position="1267"/>
        <end position="1285"/>
    </location>
</feature>
<feature type="transmembrane region" description="Helical" evidence="10">
    <location>
        <begin position="29"/>
        <end position="51"/>
    </location>
</feature>
<dbReference type="PANTHER" id="PTHR24223:SF443">
    <property type="entry name" value="MULTIDRUG-RESISTANCE LIKE PROTEIN 1, ISOFORM I"/>
    <property type="match status" value="1"/>
</dbReference>
<dbReference type="PROSITE" id="PS50929">
    <property type="entry name" value="ABC_TM1F"/>
    <property type="match status" value="2"/>
</dbReference>
<dbReference type="OrthoDB" id="6500128at2759"/>
<dbReference type="InterPro" id="IPR003439">
    <property type="entry name" value="ABC_transporter-like_ATP-bd"/>
</dbReference>
<dbReference type="Proteomes" id="UP000683360">
    <property type="component" value="Unassembled WGS sequence"/>
</dbReference>
<dbReference type="PANTHER" id="PTHR24223">
    <property type="entry name" value="ATP-BINDING CASSETTE SUB-FAMILY C"/>
    <property type="match status" value="1"/>
</dbReference>
<dbReference type="FunFam" id="1.20.1560.10:FF:000006">
    <property type="entry name" value="ATP-binding cassette, sub-family C (CFTR/MRP), member 9"/>
    <property type="match status" value="1"/>
</dbReference>
<feature type="transmembrane region" description="Helical" evidence="10">
    <location>
        <begin position="993"/>
        <end position="1011"/>
    </location>
</feature>
<dbReference type="SMART" id="SM00382">
    <property type="entry name" value="AAA"/>
    <property type="match status" value="2"/>
</dbReference>
<dbReference type="CDD" id="cd03250">
    <property type="entry name" value="ABCC_MRP_domain1"/>
    <property type="match status" value="1"/>
</dbReference>
<feature type="transmembrane region" description="Helical" evidence="10">
    <location>
        <begin position="581"/>
        <end position="610"/>
    </location>
</feature>
<evidence type="ECO:0000256" key="3">
    <source>
        <dbReference type="ARBA" id="ARBA00022448"/>
    </source>
</evidence>
<evidence type="ECO:0000313" key="13">
    <source>
        <dbReference type="EMBL" id="CAG2237465.1"/>
    </source>
</evidence>
<evidence type="ECO:0000256" key="4">
    <source>
        <dbReference type="ARBA" id="ARBA00022692"/>
    </source>
</evidence>
<feature type="transmembrane region" description="Helical" evidence="10">
    <location>
        <begin position="166"/>
        <end position="186"/>
    </location>
</feature>
<evidence type="ECO:0000256" key="5">
    <source>
        <dbReference type="ARBA" id="ARBA00022737"/>
    </source>
</evidence>
<dbReference type="CDD" id="cd18603">
    <property type="entry name" value="ABC_6TM_MRP1_2_3_6_D2_like"/>
    <property type="match status" value="1"/>
</dbReference>
<comment type="caution">
    <text evidence="13">The sequence shown here is derived from an EMBL/GenBank/DDBJ whole genome shotgun (WGS) entry which is preliminary data.</text>
</comment>
<keyword evidence="14" id="KW-1185">Reference proteome</keyword>
<evidence type="ECO:0000256" key="1">
    <source>
        <dbReference type="ARBA" id="ARBA00004128"/>
    </source>
</evidence>
<dbReference type="CDD" id="cd18595">
    <property type="entry name" value="ABC_6TM_MRP1_2_3_6_D1_like"/>
    <property type="match status" value="1"/>
</dbReference>
<feature type="transmembrane region" description="Helical" evidence="10">
    <location>
        <begin position="1048"/>
        <end position="1073"/>
    </location>
</feature>
<evidence type="ECO:0000259" key="11">
    <source>
        <dbReference type="PROSITE" id="PS50893"/>
    </source>
</evidence>
<dbReference type="InterPro" id="IPR050173">
    <property type="entry name" value="ABC_transporter_C-like"/>
</dbReference>
<dbReference type="CDD" id="cd03244">
    <property type="entry name" value="ABCC_MRP_domain2"/>
    <property type="match status" value="1"/>
</dbReference>
<evidence type="ECO:0000256" key="7">
    <source>
        <dbReference type="ARBA" id="ARBA00022840"/>
    </source>
</evidence>
<dbReference type="InterPro" id="IPR003593">
    <property type="entry name" value="AAA+_ATPase"/>
</dbReference>
<keyword evidence="6" id="KW-0547">Nucleotide-binding</keyword>
<keyword evidence="5" id="KW-0677">Repeat</keyword>
<dbReference type="InterPro" id="IPR027417">
    <property type="entry name" value="P-loop_NTPase"/>
</dbReference>
<dbReference type="Pfam" id="PF00005">
    <property type="entry name" value="ABC_tran"/>
    <property type="match status" value="2"/>
</dbReference>
<dbReference type="Gene3D" id="3.40.50.300">
    <property type="entry name" value="P-loop containing nucleotide triphosphate hydrolases"/>
    <property type="match status" value="2"/>
</dbReference>
<feature type="domain" description="ABC transporter" evidence="11">
    <location>
        <begin position="639"/>
        <end position="864"/>
    </location>
</feature>
<sequence>MTFLEFCGNSSFWDNEVFTKDKPKFTECFISTVPALGPVGWLVLTFIFYVTGLKKTSTSSMPFHATNVVKTGICVVLAVLSLFTLYTNNTGGYKCVGGDNAIPTSYTVSCALITASFIYVAIITQINRRKGIISSWLLWIFWIFVVICGIVPLQDNILYQPTCISSILQYIIFGFSCVQLVLYSLAESPSVYGYERIGKPVCPKSHASVISKLFFWWFTPIIRTCYKRTISKEDLWDQHPELQAEKVVNDLQLLWAKQETIAIRRRILQKSSLLRSEYNKNGNIPGEETALLQRSLSNEEDDLKLENPSLYKCCFQLYGLEWFRAAGLKICCDISILLQPLILKLIVNETEKPSEERVLWYGIVLAVLIFLLGQLDATFYIHSLQLMVTLGLKVKTALIGIIYRKTLKVNNSVRKDYTVGEIVNLVSVDCQRIQDAFTFSHEMLSYFSILTFGLYELWDVMGTSTVGCLVVIAILTSLNALFGKLQENYLKDILYYKGKRCKLLNEIIFGMKVIKMYAWEPYFWKKIRGIRLKEMAMLRKIARVTACSIVCATHSPFMMNFAILLIYTLTAQTEPFTAGKAFLALSVVNILSLPLTMIPFVISGVIQAFVSIKRIQQFLLTDDVNPQNIHFISHSDYAVSIQNGSFTWEKNTERSTLGGINVNIREGNLVAVVGHVGSGKSSFIASILGEMEKLAGEVRVKGSVAYVSQEAWIQNLTVKDNILYGHTFNERKYNRVIEGCCLKTDFEILTAGDMTEIGERGINVSGGQKQRINVARAVYSNSDIYLLDDPLSAVDSHVGQELFKKVIGPEGMLRHKTRILVTHGVHWLPKVDDIIVMDNGRISERGTFQQLLQHNGPFAQFLQIYLLHDDAPEEENDTEISKIKDEIWDQVESVTSEGGLTTDDSVFMQGGLSRRKSKLLLKHGSLIHLERSLSAAVMIKATMAMRERNLRESKASMSKKSLKTGIPESTEGQLIKEETAQEGSVNLSVLIEFIKAMGIPATIMGLLALAAQQGLNIYQNFWITFWTEDIYLKNATLIHTQSYTDITFYYLGIYALLGVLQGITLFLFGMIAFTRFVKATGDIHDRGLNCILRSPMSFFDTTPVGRIMNRFSSDIDVIDDRFPRTFRMLSIMGFMLCGTIVVIIVTTPVSMAVIIPMLIVYIVIIKLYLPSARQLKRIESVTRSPIYNHFSETISGASIIRSYRSVNRFIDELHTRLDINACFYYAANTGMGWIGIFIESLGNLILLAVALFGIISTDVNGGDIGLALTYAFQIIIAMNIVVRGVSEMQMNVVSIERCEEYMHLPPEADWIQRNKPPIDWPQKGTIQFCNYKTRYRIGLELVLSGIDCFIENGERVGIVGRTGAGKSSLTQALFRIIEPAEGSIVIDGITTTTIGLHELRRKITILPQDPVLFSDTLRVNLDPLGQFTDTEIWKALECAHLKDFAMNQTKQLMSELGEGGNNLSIGQRQLVCLARTLLHKTNILLLDEATAAVDMETDDLIQRTISEEFAECTILSIAHRLNTVMDYDRIMVLDEGTIVEFDAPDNLLRNKDGIFYSMAHDAGLV</sequence>
<reference evidence="13" key="1">
    <citation type="submission" date="2021-03" db="EMBL/GenBank/DDBJ databases">
        <authorList>
            <person name="Bekaert M."/>
        </authorList>
    </citation>
    <scope>NUCLEOTIDE SEQUENCE</scope>
</reference>
<dbReference type="InterPro" id="IPR011527">
    <property type="entry name" value="ABC1_TM_dom"/>
</dbReference>
<feature type="domain" description="ABC transmembrane type-1" evidence="12">
    <location>
        <begin position="325"/>
        <end position="607"/>
    </location>
</feature>
<comment type="similarity">
    <text evidence="2">Belongs to the ABC transporter superfamily. ABCC family. Conjugate transporter (TC 3.A.1.208) subfamily.</text>
</comment>
<dbReference type="GO" id="GO:0140359">
    <property type="term" value="F:ABC-type transporter activity"/>
    <property type="evidence" value="ECO:0007669"/>
    <property type="project" value="InterPro"/>
</dbReference>
<keyword evidence="3" id="KW-0813">Transport</keyword>
<dbReference type="GO" id="GO:0005774">
    <property type="term" value="C:vacuolar membrane"/>
    <property type="evidence" value="ECO:0007669"/>
    <property type="project" value="UniProtKB-SubCell"/>
</dbReference>
<evidence type="ECO:0000256" key="6">
    <source>
        <dbReference type="ARBA" id="ARBA00022741"/>
    </source>
</evidence>
<feature type="transmembrane region" description="Helical" evidence="10">
    <location>
        <begin position="1128"/>
        <end position="1145"/>
    </location>
</feature>
<dbReference type="Gene3D" id="1.20.1560.10">
    <property type="entry name" value="ABC transporter type 1, transmembrane domain"/>
    <property type="match status" value="2"/>
</dbReference>
<feature type="transmembrane region" description="Helical" evidence="10">
    <location>
        <begin position="1233"/>
        <end position="1255"/>
    </location>
</feature>
<dbReference type="SUPFAM" id="SSF90123">
    <property type="entry name" value="ABC transporter transmembrane region"/>
    <property type="match status" value="2"/>
</dbReference>
<feature type="transmembrane region" description="Helical" evidence="10">
    <location>
        <begin position="358"/>
        <end position="381"/>
    </location>
</feature>
<keyword evidence="8 10" id="KW-1133">Transmembrane helix</keyword>
<proteinExistence type="inferred from homology"/>
<keyword evidence="9 10" id="KW-0472">Membrane</keyword>
<dbReference type="GO" id="GO:0016887">
    <property type="term" value="F:ATP hydrolysis activity"/>
    <property type="evidence" value="ECO:0007669"/>
    <property type="project" value="InterPro"/>
</dbReference>
<dbReference type="PROSITE" id="PS50893">
    <property type="entry name" value="ABC_TRANSPORTER_2"/>
    <property type="match status" value="2"/>
</dbReference>
<feature type="domain" description="ABC transporter" evidence="11">
    <location>
        <begin position="1326"/>
        <end position="1560"/>
    </location>
</feature>
<evidence type="ECO:0000256" key="10">
    <source>
        <dbReference type="SAM" id="Phobius"/>
    </source>
</evidence>
<gene>
    <name evidence="13" type="ORF">MEDL_49924</name>
</gene>
<comment type="subcellular location">
    <subcellularLocation>
        <location evidence="1">Vacuole membrane</location>
        <topology evidence="1">Multi-pass membrane protein</topology>
    </subcellularLocation>
</comment>
<name>A0A8S3U4I0_MYTED</name>
<feature type="transmembrane region" description="Helical" evidence="10">
    <location>
        <begin position="136"/>
        <end position="154"/>
    </location>
</feature>
<dbReference type="GO" id="GO:0005524">
    <property type="term" value="F:ATP binding"/>
    <property type="evidence" value="ECO:0007669"/>
    <property type="project" value="UniProtKB-KW"/>
</dbReference>
<dbReference type="FunFam" id="3.40.50.300:FF:000293">
    <property type="entry name" value="ATP binding cassette subfamily C member 1"/>
    <property type="match status" value="1"/>
</dbReference>